<protein>
    <recommendedName>
        <fullName evidence="3">Sulfotransferase family protein</fullName>
    </recommendedName>
</protein>
<reference evidence="1 2" key="1">
    <citation type="submission" date="2017-08" db="EMBL/GenBank/DDBJ databases">
        <title>Halovibrio sewagensis sp. nov., isolated from wastewater of high salinity.</title>
        <authorList>
            <person name="Dong X."/>
            <person name="Zhang G."/>
        </authorList>
    </citation>
    <scope>NUCLEOTIDE SEQUENCE [LARGE SCALE GENOMIC DNA]</scope>
    <source>
        <strain evidence="1 2">YL5-2</strain>
    </source>
</reference>
<evidence type="ECO:0008006" key="3">
    <source>
        <dbReference type="Google" id="ProtNLM"/>
    </source>
</evidence>
<organism evidence="1 2">
    <name type="scientific">Halovibrio salipaludis</name>
    <dbReference type="NCBI Taxonomy" id="2032626"/>
    <lineage>
        <taxon>Bacteria</taxon>
        <taxon>Pseudomonadati</taxon>
        <taxon>Pseudomonadota</taxon>
        <taxon>Gammaproteobacteria</taxon>
        <taxon>Oceanospirillales</taxon>
        <taxon>Halomonadaceae</taxon>
        <taxon>Halovibrio</taxon>
    </lineage>
</organism>
<comment type="caution">
    <text evidence="1">The sequence shown here is derived from an EMBL/GenBank/DDBJ whole genome shotgun (WGS) entry which is preliminary data.</text>
</comment>
<dbReference type="AlphaFoldDB" id="A0A2A2FC17"/>
<dbReference type="Gene3D" id="3.40.50.300">
    <property type="entry name" value="P-loop containing nucleotide triphosphate hydrolases"/>
    <property type="match status" value="1"/>
</dbReference>
<evidence type="ECO:0000313" key="2">
    <source>
        <dbReference type="Proteomes" id="UP000218896"/>
    </source>
</evidence>
<dbReference type="EMBL" id="NSKD01000001">
    <property type="protein sequence ID" value="PAU82274.1"/>
    <property type="molecule type" value="Genomic_DNA"/>
</dbReference>
<dbReference type="Proteomes" id="UP000218896">
    <property type="component" value="Unassembled WGS sequence"/>
</dbReference>
<dbReference type="RefSeq" id="WP_095616368.1">
    <property type="nucleotide sequence ID" value="NZ_NSKD01000001.1"/>
</dbReference>
<dbReference type="SUPFAM" id="SSF52540">
    <property type="entry name" value="P-loop containing nucleoside triphosphate hydrolases"/>
    <property type="match status" value="1"/>
</dbReference>
<accession>A0A2A2FC17</accession>
<dbReference type="OrthoDB" id="7065883at2"/>
<name>A0A2A2FC17_9GAMM</name>
<sequence length="339" mass="39600">MRDFILHVGYPKTATTFLQTQVFPEFSAFGRASKQPQSKPIDRELKRVALQEPASYWRSRKAERLLSRLFELSDRESVLVSDEHWLWGPKMLSPPQKQGWKDSDDGRHPLAQHMEELKRTLSYKFGYRLKVIVTCRNQADFIASYFAQCANRYEVKVDQRTFLNVVNEVLAEPGFEGKAFLEYDRLYRDLLDVTEGRTCILFQEQITEECFWRSFATFTGLEAGKGLEFLKKQVREGQGVNRRRVTADTWKVEQYPLPKAWMRHLVSLPVPGNEELQKKLLLKIRKRINFFKGNKETVELDAETKKTILSAYRRSNENLSELCRIDLAELGYLAERGDS</sequence>
<evidence type="ECO:0000313" key="1">
    <source>
        <dbReference type="EMBL" id="PAU82274.1"/>
    </source>
</evidence>
<dbReference type="InterPro" id="IPR027417">
    <property type="entry name" value="P-loop_NTPase"/>
</dbReference>
<gene>
    <name evidence="1" type="ORF">CK501_03770</name>
</gene>
<proteinExistence type="predicted"/>
<keyword evidence="2" id="KW-1185">Reference proteome</keyword>